<feature type="binding site" evidence="9">
    <location>
        <begin position="94"/>
        <end position="104"/>
    </location>
    <ligand>
        <name>ATP</name>
        <dbReference type="ChEBI" id="CHEBI:30616"/>
    </ligand>
</feature>
<dbReference type="InterPro" id="IPR014721">
    <property type="entry name" value="Ribsml_uS5_D2-typ_fold_subgr"/>
</dbReference>
<evidence type="ECO:0000259" key="11">
    <source>
        <dbReference type="Pfam" id="PF08544"/>
    </source>
</evidence>
<comment type="function">
    <text evidence="9">Catalyzes the phosphorylation of the position 2 hydroxy group of 4-diphosphocytidyl-2C-methyl-D-erythritol.</text>
</comment>
<keyword evidence="13" id="KW-1185">Reference proteome</keyword>
<dbReference type="Pfam" id="PF08544">
    <property type="entry name" value="GHMP_kinases_C"/>
    <property type="match status" value="1"/>
</dbReference>
<keyword evidence="7 9" id="KW-0067">ATP-binding</keyword>
<dbReference type="EMBL" id="JAGGJA010000001">
    <property type="protein sequence ID" value="MCW9705460.1"/>
    <property type="molecule type" value="Genomic_DNA"/>
</dbReference>
<dbReference type="InterPro" id="IPR020568">
    <property type="entry name" value="Ribosomal_Su5_D2-typ_SF"/>
</dbReference>
<evidence type="ECO:0000256" key="7">
    <source>
        <dbReference type="ARBA" id="ARBA00022840"/>
    </source>
</evidence>
<dbReference type="PANTHER" id="PTHR43527:SF2">
    <property type="entry name" value="4-DIPHOSPHOCYTIDYL-2-C-METHYL-D-ERYTHRITOL KINASE, CHLOROPLASTIC"/>
    <property type="match status" value="1"/>
</dbReference>
<dbReference type="InterPro" id="IPR004424">
    <property type="entry name" value="IspE"/>
</dbReference>
<sequence length="290" mass="32457">MWIADSYAKINLGLHVLERLPTGYHRIETGFCFLDWRDHFEVEQAPEMKLEIDSSGDQDIPTDESNLINKAIAALDRYVGLQHNYLIRVEKRIPAGAGLGGGSSNAALTLRMFNKIEDLGLSDDELIDLSRDLGADVPFFIKGKTGIGHGIGHEIEELDIQPDYPIVTCFPDESSSTPEAYRYCQPNPEPDFDLKKTLTQTELDEWRYELVNDLEQTVFPRIHVAGNLKDQMYEFGALYASMTGSGSAVYGVFEQEFVATEAYKGLLELELPCSLTPAGFTPDYGIYRKG</sequence>
<accession>A0ABT3PHS6</accession>
<evidence type="ECO:0000256" key="4">
    <source>
        <dbReference type="ARBA" id="ARBA00022679"/>
    </source>
</evidence>
<evidence type="ECO:0000313" key="12">
    <source>
        <dbReference type="EMBL" id="MCW9705460.1"/>
    </source>
</evidence>
<evidence type="ECO:0000256" key="8">
    <source>
        <dbReference type="ARBA" id="ARBA00032554"/>
    </source>
</evidence>
<comment type="pathway">
    <text evidence="9">Isoprenoid biosynthesis; isopentenyl diphosphate biosynthesis via DXP pathway; isopentenyl diphosphate from 1-deoxy-D-xylulose 5-phosphate: step 3/6.</text>
</comment>
<evidence type="ECO:0000256" key="9">
    <source>
        <dbReference type="HAMAP-Rule" id="MF_00061"/>
    </source>
</evidence>
<evidence type="ECO:0000313" key="13">
    <source>
        <dbReference type="Proteomes" id="UP001207918"/>
    </source>
</evidence>
<feature type="domain" description="GHMP kinase N-terminal" evidence="10">
    <location>
        <begin position="66"/>
        <end position="143"/>
    </location>
</feature>
<keyword evidence="5 9" id="KW-0547">Nucleotide-binding</keyword>
<evidence type="ECO:0000256" key="6">
    <source>
        <dbReference type="ARBA" id="ARBA00022777"/>
    </source>
</evidence>
<dbReference type="RefSeq" id="WP_265764124.1">
    <property type="nucleotide sequence ID" value="NZ_JAGGJA010000001.1"/>
</dbReference>
<dbReference type="PIRSF" id="PIRSF010376">
    <property type="entry name" value="IspE"/>
    <property type="match status" value="1"/>
</dbReference>
<evidence type="ECO:0000256" key="2">
    <source>
        <dbReference type="ARBA" id="ARBA00012052"/>
    </source>
</evidence>
<dbReference type="NCBIfam" id="TIGR00154">
    <property type="entry name" value="ispE"/>
    <property type="match status" value="1"/>
</dbReference>
<evidence type="ECO:0000256" key="3">
    <source>
        <dbReference type="ARBA" id="ARBA00017473"/>
    </source>
</evidence>
<dbReference type="Gene3D" id="3.30.70.890">
    <property type="entry name" value="GHMP kinase, C-terminal domain"/>
    <property type="match status" value="1"/>
</dbReference>
<name>A0ABT3PHS6_9BACT</name>
<keyword evidence="4 9" id="KW-0808">Transferase</keyword>
<comment type="similarity">
    <text evidence="1 9">Belongs to the GHMP kinase family. IspE subfamily.</text>
</comment>
<evidence type="ECO:0000256" key="1">
    <source>
        <dbReference type="ARBA" id="ARBA00009684"/>
    </source>
</evidence>
<dbReference type="Gene3D" id="3.30.230.10">
    <property type="match status" value="1"/>
</dbReference>
<dbReference type="EC" id="2.7.1.148" evidence="2 9"/>
<evidence type="ECO:0000259" key="10">
    <source>
        <dbReference type="Pfam" id="PF00288"/>
    </source>
</evidence>
<dbReference type="InterPro" id="IPR006204">
    <property type="entry name" value="GHMP_kinase_N_dom"/>
</dbReference>
<dbReference type="Proteomes" id="UP001207918">
    <property type="component" value="Unassembled WGS sequence"/>
</dbReference>
<keyword evidence="9" id="KW-0414">Isoprene biosynthesis</keyword>
<dbReference type="SUPFAM" id="SSF54211">
    <property type="entry name" value="Ribosomal protein S5 domain 2-like"/>
    <property type="match status" value="1"/>
</dbReference>
<feature type="domain" description="GHMP kinase C-terminal" evidence="11">
    <location>
        <begin position="225"/>
        <end position="264"/>
    </location>
</feature>
<feature type="active site" evidence="9">
    <location>
        <position position="136"/>
    </location>
</feature>
<comment type="caution">
    <text evidence="12">The sequence shown here is derived from an EMBL/GenBank/DDBJ whole genome shotgun (WGS) entry which is preliminary data.</text>
</comment>
<gene>
    <name evidence="9 12" type="primary">ispE</name>
    <name evidence="12" type="ORF">J6I44_01275</name>
</gene>
<dbReference type="SUPFAM" id="SSF55060">
    <property type="entry name" value="GHMP Kinase, C-terminal domain"/>
    <property type="match status" value="1"/>
</dbReference>
<dbReference type="InterPro" id="IPR036554">
    <property type="entry name" value="GHMP_kinase_C_sf"/>
</dbReference>
<organism evidence="12 13">
    <name type="scientific">Fodinibius salsisoli</name>
    <dbReference type="NCBI Taxonomy" id="2820877"/>
    <lineage>
        <taxon>Bacteria</taxon>
        <taxon>Pseudomonadati</taxon>
        <taxon>Balneolota</taxon>
        <taxon>Balneolia</taxon>
        <taxon>Balneolales</taxon>
        <taxon>Balneolaceae</taxon>
        <taxon>Fodinibius</taxon>
    </lineage>
</organism>
<dbReference type="Pfam" id="PF00288">
    <property type="entry name" value="GHMP_kinases_N"/>
    <property type="match status" value="1"/>
</dbReference>
<dbReference type="HAMAP" id="MF_00061">
    <property type="entry name" value="IspE"/>
    <property type="match status" value="1"/>
</dbReference>
<protein>
    <recommendedName>
        <fullName evidence="3 9">4-diphosphocytidyl-2-C-methyl-D-erythritol kinase</fullName>
        <shortName evidence="9">CMK</shortName>
        <ecNumber evidence="2 9">2.7.1.148</ecNumber>
    </recommendedName>
    <alternativeName>
        <fullName evidence="8 9">4-(cytidine-5'-diphospho)-2-C-methyl-D-erythritol kinase</fullName>
    </alternativeName>
</protein>
<feature type="active site" evidence="9">
    <location>
        <position position="9"/>
    </location>
</feature>
<reference evidence="12 13" key="1">
    <citation type="submission" date="2021-03" db="EMBL/GenBank/DDBJ databases">
        <title>Aliifodinibius sp. nov., a new bacterium isolated from saline soil.</title>
        <authorList>
            <person name="Galisteo C."/>
            <person name="De La Haba R."/>
            <person name="Sanchez-Porro C."/>
            <person name="Ventosa A."/>
        </authorList>
    </citation>
    <scope>NUCLEOTIDE SEQUENCE [LARGE SCALE GENOMIC DNA]</scope>
    <source>
        <strain evidence="12 13">1BSP15-2V2</strain>
    </source>
</reference>
<keyword evidence="6 9" id="KW-0418">Kinase</keyword>
<dbReference type="InterPro" id="IPR013750">
    <property type="entry name" value="GHMP_kinase_C_dom"/>
</dbReference>
<comment type="catalytic activity">
    <reaction evidence="9">
        <text>4-CDP-2-C-methyl-D-erythritol + ATP = 4-CDP-2-C-methyl-D-erythritol 2-phosphate + ADP + H(+)</text>
        <dbReference type="Rhea" id="RHEA:18437"/>
        <dbReference type="ChEBI" id="CHEBI:15378"/>
        <dbReference type="ChEBI" id="CHEBI:30616"/>
        <dbReference type="ChEBI" id="CHEBI:57823"/>
        <dbReference type="ChEBI" id="CHEBI:57919"/>
        <dbReference type="ChEBI" id="CHEBI:456216"/>
        <dbReference type="EC" id="2.7.1.148"/>
    </reaction>
</comment>
<proteinExistence type="inferred from homology"/>
<dbReference type="PANTHER" id="PTHR43527">
    <property type="entry name" value="4-DIPHOSPHOCYTIDYL-2-C-METHYL-D-ERYTHRITOL KINASE, CHLOROPLASTIC"/>
    <property type="match status" value="1"/>
</dbReference>
<evidence type="ECO:0000256" key="5">
    <source>
        <dbReference type="ARBA" id="ARBA00022741"/>
    </source>
</evidence>
<dbReference type="GO" id="GO:0050515">
    <property type="term" value="F:4-(cytidine 5'-diphospho)-2-C-methyl-D-erythritol kinase activity"/>
    <property type="evidence" value="ECO:0007669"/>
    <property type="project" value="UniProtKB-EC"/>
</dbReference>